<evidence type="ECO:0000313" key="5">
    <source>
        <dbReference type="Proteomes" id="UP000298663"/>
    </source>
</evidence>
<gene>
    <name evidence="4" type="ORF">L596_000822</name>
</gene>
<keyword evidence="5" id="KW-1185">Reference proteome</keyword>
<feature type="domain" description="SKP1 component POZ" evidence="3">
    <location>
        <begin position="6"/>
        <end position="70"/>
    </location>
</feature>
<proteinExistence type="inferred from homology"/>
<comment type="similarity">
    <text evidence="1">Belongs to the SKP1 family.</text>
</comment>
<keyword evidence="2" id="KW-0833">Ubl conjugation pathway</keyword>
<dbReference type="InterPro" id="IPR016073">
    <property type="entry name" value="Skp1_comp_POZ"/>
</dbReference>
<dbReference type="AlphaFoldDB" id="A0A4U8UNF7"/>
<reference evidence="4 5" key="1">
    <citation type="journal article" date="2015" name="Genome Biol.">
        <title>Comparative genomics of Steinernema reveals deeply conserved gene regulatory networks.</title>
        <authorList>
            <person name="Dillman A.R."/>
            <person name="Macchietto M."/>
            <person name="Porter C.F."/>
            <person name="Rogers A."/>
            <person name="Williams B."/>
            <person name="Antoshechkin I."/>
            <person name="Lee M.M."/>
            <person name="Goodwin Z."/>
            <person name="Lu X."/>
            <person name="Lewis E.E."/>
            <person name="Goodrich-Blair H."/>
            <person name="Stock S.P."/>
            <person name="Adams B.J."/>
            <person name="Sternberg P.W."/>
            <person name="Mortazavi A."/>
        </authorList>
    </citation>
    <scope>NUCLEOTIDE SEQUENCE [LARGE SCALE GENOMIC DNA]</scope>
    <source>
        <strain evidence="4 5">ALL</strain>
    </source>
</reference>
<comment type="caution">
    <text evidence="4">The sequence shown here is derived from an EMBL/GenBank/DDBJ whole genome shotgun (WGS) entry which is preliminary data.</text>
</comment>
<name>A0A4U8UNF7_STECR</name>
<dbReference type="GO" id="GO:0006511">
    <property type="term" value="P:ubiquitin-dependent protein catabolic process"/>
    <property type="evidence" value="ECO:0007669"/>
    <property type="project" value="InterPro"/>
</dbReference>
<evidence type="ECO:0000313" key="4">
    <source>
        <dbReference type="EMBL" id="TMS33038.1"/>
    </source>
</evidence>
<organism evidence="4 5">
    <name type="scientific">Steinernema carpocapsae</name>
    <name type="common">Entomopathogenic nematode</name>
    <dbReference type="NCBI Taxonomy" id="34508"/>
    <lineage>
        <taxon>Eukaryota</taxon>
        <taxon>Metazoa</taxon>
        <taxon>Ecdysozoa</taxon>
        <taxon>Nematoda</taxon>
        <taxon>Chromadorea</taxon>
        <taxon>Rhabditida</taxon>
        <taxon>Tylenchina</taxon>
        <taxon>Panagrolaimomorpha</taxon>
        <taxon>Strongyloidoidea</taxon>
        <taxon>Steinernematidae</taxon>
        <taxon>Steinernema</taxon>
    </lineage>
</organism>
<dbReference type="InterPro" id="IPR016897">
    <property type="entry name" value="SKP1"/>
</dbReference>
<dbReference type="STRING" id="34508.A0A4U8UNF7"/>
<evidence type="ECO:0000259" key="3">
    <source>
        <dbReference type="Pfam" id="PF03931"/>
    </source>
</evidence>
<dbReference type="Gene3D" id="3.30.710.10">
    <property type="entry name" value="Potassium Channel Kv1.1, Chain A"/>
    <property type="match status" value="1"/>
</dbReference>
<dbReference type="SUPFAM" id="SSF81382">
    <property type="entry name" value="Skp1 dimerisation domain-like"/>
    <property type="match status" value="1"/>
</dbReference>
<dbReference type="SUPFAM" id="SSF54695">
    <property type="entry name" value="POZ domain"/>
    <property type="match status" value="1"/>
</dbReference>
<protein>
    <recommendedName>
        <fullName evidence="3">SKP1 component POZ domain-containing protein</fullName>
    </recommendedName>
</protein>
<dbReference type="InterPro" id="IPR001232">
    <property type="entry name" value="SKP1-like"/>
</dbReference>
<dbReference type="OrthoDB" id="5788891at2759"/>
<evidence type="ECO:0000256" key="1">
    <source>
        <dbReference type="ARBA" id="ARBA00009993"/>
    </source>
</evidence>
<evidence type="ECO:0000256" key="2">
    <source>
        <dbReference type="ARBA" id="ARBA00022786"/>
    </source>
</evidence>
<reference evidence="4 5" key="2">
    <citation type="journal article" date="2019" name="G3 (Bethesda)">
        <title>Hybrid Assembly of the Genome of the Entomopathogenic Nematode Steinernema carpocapsae Identifies the X-Chromosome.</title>
        <authorList>
            <person name="Serra L."/>
            <person name="Macchietto M."/>
            <person name="Macias-Munoz A."/>
            <person name="McGill C.J."/>
            <person name="Rodriguez I.M."/>
            <person name="Rodriguez B."/>
            <person name="Murad R."/>
            <person name="Mortazavi A."/>
        </authorList>
    </citation>
    <scope>NUCLEOTIDE SEQUENCE [LARGE SCALE GENOMIC DNA]</scope>
    <source>
        <strain evidence="4 5">ALL</strain>
    </source>
</reference>
<dbReference type="PANTHER" id="PTHR11165">
    <property type="entry name" value="SKP1"/>
    <property type="match status" value="1"/>
</dbReference>
<accession>A0A4U8UNF7</accession>
<dbReference type="InterPro" id="IPR036296">
    <property type="entry name" value="SKP1-like_dim_sf"/>
</dbReference>
<dbReference type="InterPro" id="IPR011333">
    <property type="entry name" value="SKP1/BTB/POZ_sf"/>
</dbReference>
<dbReference type="Proteomes" id="UP000298663">
    <property type="component" value="Unassembled WGS sequence"/>
</dbReference>
<dbReference type="Pfam" id="PF03931">
    <property type="entry name" value="Skp1_POZ"/>
    <property type="match status" value="1"/>
</dbReference>
<dbReference type="EMBL" id="AZBU02000001">
    <property type="protein sequence ID" value="TMS33038.1"/>
    <property type="molecule type" value="Genomic_DNA"/>
</dbReference>
<dbReference type="SMART" id="SM00512">
    <property type="entry name" value="Skp1"/>
    <property type="match status" value="1"/>
</dbReference>
<sequence>MASQYLELISTDEEIFEIEPKFAKKSGMLMEYLEAMGYVEGGPLPAYGLPLNTLRAETLRPIVQWLYLHEKEEPKDVIYRHQHKDDLKVADADMALFDSLYPRDKLADVINAAYFLDMPDLEDTLKKYTAHHLKGKNRSDAIAWLEIATSNGGKAATGGFKELLG</sequence>